<reference evidence="1" key="1">
    <citation type="submission" date="2021-04" db="EMBL/GenBank/DDBJ databases">
        <title>First draft genome resource for Brassicaceae pathogens Fusarium oxysporum f. sp. raphani and Fusarium oxysporum f. sp. rapae.</title>
        <authorList>
            <person name="Asai S."/>
        </authorList>
    </citation>
    <scope>NUCLEOTIDE SEQUENCE</scope>
    <source>
        <strain evidence="1">Tf1208</strain>
    </source>
</reference>
<evidence type="ECO:0000313" key="1">
    <source>
        <dbReference type="EMBL" id="KAG7403771.1"/>
    </source>
</evidence>
<protein>
    <submittedName>
        <fullName evidence="1">Uncharacterized protein</fullName>
    </submittedName>
</protein>
<organism evidence="1 2">
    <name type="scientific">Fusarium oxysporum f. sp. rapae</name>
    <dbReference type="NCBI Taxonomy" id="485398"/>
    <lineage>
        <taxon>Eukaryota</taxon>
        <taxon>Fungi</taxon>
        <taxon>Dikarya</taxon>
        <taxon>Ascomycota</taxon>
        <taxon>Pezizomycotina</taxon>
        <taxon>Sordariomycetes</taxon>
        <taxon>Hypocreomycetidae</taxon>
        <taxon>Hypocreales</taxon>
        <taxon>Nectriaceae</taxon>
        <taxon>Fusarium</taxon>
        <taxon>Fusarium oxysporum species complex</taxon>
    </lineage>
</organism>
<dbReference type="EMBL" id="JAELUQ010000014">
    <property type="protein sequence ID" value="KAG7403771.1"/>
    <property type="molecule type" value="Genomic_DNA"/>
</dbReference>
<comment type="caution">
    <text evidence="1">The sequence shown here is derived from an EMBL/GenBank/DDBJ whole genome shotgun (WGS) entry which is preliminary data.</text>
</comment>
<proteinExistence type="predicted"/>
<evidence type="ECO:0000313" key="2">
    <source>
        <dbReference type="Proteomes" id="UP000694050"/>
    </source>
</evidence>
<dbReference type="Proteomes" id="UP000694050">
    <property type="component" value="Unassembled WGS sequence"/>
</dbReference>
<name>A0A8J5NFK1_FUSOX</name>
<dbReference type="AlphaFoldDB" id="A0A8J5NFK1"/>
<gene>
    <name evidence="1" type="ORF">Forpe1208_v016270</name>
</gene>
<accession>A0A8J5NFK1</accession>
<sequence length="196" mass="21480">MGCSSALQAPRSATSGTAGFPSLRVLDENDVQLALSGGNLYWLVGLRKRPSSMLMRRHSPVAVYEFRQLLAEVGKPAQHVVLVRVLGPSLPTVRKEWITALDALVKERLGGWVKAGHTSKVCIMEATESGIHRPKFRFQRVVYVFAMFGRVCESCLYCAAIGSVGGKKLSAREAGWIGRQRHRLDPNKGIGFDSEG</sequence>